<dbReference type="AlphaFoldDB" id="A0A915IH34"/>
<organism evidence="1 2">
    <name type="scientific">Romanomermis culicivorax</name>
    <name type="common">Nematode worm</name>
    <dbReference type="NCBI Taxonomy" id="13658"/>
    <lineage>
        <taxon>Eukaryota</taxon>
        <taxon>Metazoa</taxon>
        <taxon>Ecdysozoa</taxon>
        <taxon>Nematoda</taxon>
        <taxon>Enoplea</taxon>
        <taxon>Dorylaimia</taxon>
        <taxon>Mermithida</taxon>
        <taxon>Mermithoidea</taxon>
        <taxon>Mermithidae</taxon>
        <taxon>Romanomermis</taxon>
    </lineage>
</organism>
<sequence length="85" mass="9424">FATLNEAAKAARYTESQIFSNDANVNVASNIGMNSNSNMAREVSDLQSKLKSIKGMLKMAVDGLSKKQYHKELPKPSIFKRIAFE</sequence>
<dbReference type="Proteomes" id="UP000887565">
    <property type="component" value="Unplaced"/>
</dbReference>
<name>A0A915IH34_ROMCU</name>
<protein>
    <submittedName>
        <fullName evidence="2">Uncharacterized protein</fullName>
    </submittedName>
</protein>
<proteinExistence type="predicted"/>
<accession>A0A915IH34</accession>
<keyword evidence="1" id="KW-1185">Reference proteome</keyword>
<dbReference type="WBParaSite" id="nRc.2.0.1.t12661-RA">
    <property type="protein sequence ID" value="nRc.2.0.1.t12661-RA"/>
    <property type="gene ID" value="nRc.2.0.1.g12661"/>
</dbReference>
<reference evidence="2" key="1">
    <citation type="submission" date="2022-11" db="UniProtKB">
        <authorList>
            <consortium name="WormBaseParasite"/>
        </authorList>
    </citation>
    <scope>IDENTIFICATION</scope>
</reference>
<evidence type="ECO:0000313" key="1">
    <source>
        <dbReference type="Proteomes" id="UP000887565"/>
    </source>
</evidence>
<evidence type="ECO:0000313" key="2">
    <source>
        <dbReference type="WBParaSite" id="nRc.2.0.1.t12661-RA"/>
    </source>
</evidence>